<dbReference type="HOGENOM" id="CLU_008287_18_5_5"/>
<evidence type="ECO:0000313" key="15">
    <source>
        <dbReference type="EMBL" id="AIK96194.1"/>
    </source>
</evidence>
<keyword evidence="16" id="KW-1185">Reference proteome</keyword>
<evidence type="ECO:0000313" key="16">
    <source>
        <dbReference type="Proteomes" id="UP000028926"/>
    </source>
</evidence>
<dbReference type="Pfam" id="PF07715">
    <property type="entry name" value="Plug"/>
    <property type="match status" value="1"/>
</dbReference>
<dbReference type="KEGG" id="paca:ID47_04700"/>
<evidence type="ECO:0000256" key="6">
    <source>
        <dbReference type="ARBA" id="ARBA00023077"/>
    </source>
</evidence>
<evidence type="ECO:0000256" key="1">
    <source>
        <dbReference type="ARBA" id="ARBA00004571"/>
    </source>
</evidence>
<dbReference type="Gene3D" id="2.170.130.10">
    <property type="entry name" value="TonB-dependent receptor, plug domain"/>
    <property type="match status" value="1"/>
</dbReference>
<evidence type="ECO:0000259" key="13">
    <source>
        <dbReference type="Pfam" id="PF00593"/>
    </source>
</evidence>
<dbReference type="AlphaFoldDB" id="A0A077AVW7"/>
<dbReference type="Pfam" id="PF00593">
    <property type="entry name" value="TonB_dep_Rec_b-barrel"/>
    <property type="match status" value="1"/>
</dbReference>
<dbReference type="eggNOG" id="COG4206">
    <property type="taxonomic scope" value="Bacteria"/>
</dbReference>
<evidence type="ECO:0000256" key="2">
    <source>
        <dbReference type="ARBA" id="ARBA00022448"/>
    </source>
</evidence>
<dbReference type="EMBL" id="CP008941">
    <property type="protein sequence ID" value="AIK96194.1"/>
    <property type="molecule type" value="Genomic_DNA"/>
</dbReference>
<keyword evidence="2 10" id="KW-0813">Transport</keyword>
<keyword evidence="6 11" id="KW-0798">TonB box</keyword>
<evidence type="ECO:0000256" key="9">
    <source>
        <dbReference type="ARBA" id="ARBA00023237"/>
    </source>
</evidence>
<evidence type="ECO:0008006" key="17">
    <source>
        <dbReference type="Google" id="ProtNLM"/>
    </source>
</evidence>
<evidence type="ECO:0000259" key="14">
    <source>
        <dbReference type="Pfam" id="PF07715"/>
    </source>
</evidence>
<sequence>MIYRPLFFTFLIASAMATPTTPIVVTAKRHESFRLPPSTKTTTFTQEKIKKNQYTQVTEVINATPGYTVIQSGGIGQQSSIFVRGTNSNHVQVRLDGMRINLPEASNGTVDAALLTTQNLNMITLLRGGQSSLYGADAIGGVILLTTPKGTGNFEETLRLETGSQKTINAYGHLAGGFKNSGLYLGVSRFATGGIHQTPPEYRQATGHYPRLPYRQGSYAARFDHRFNDAIDVSWISRLSSASLSYQLREKAVPQQRQQALQRLLLTVKPTSFWQHQLGFGYLTTDQSNARHDPAFTKTHGQRQQFDWAQTFENSKAGSVSITAETSKDSARHHDNLLTASFDQASHALGALWQKKWHWIGIDISARHDKISRFHHGNTHRQGIIITPFKSTKLLASHSTSFKTPTLYQLYAKTPYFVGNPKLKPEKAHQWEAGFEQRLGGQFLWEETYFINHLKGLIDATPDWKSITNIGRARTSGLESILTWLGIKGWSADINHTYTKAKNLVTSQRLLRRPLSKLSGRVYYSHDNWLWTMEVSHTGRRHDVHPLTYKPIMAKPYTLVNFKTQKKFSDSLTIFGRIENLFNRKIQEPVGFRKAGISIFIGLEKTIGD</sequence>
<evidence type="ECO:0000256" key="7">
    <source>
        <dbReference type="ARBA" id="ARBA00023136"/>
    </source>
</evidence>
<dbReference type="PROSITE" id="PS52016">
    <property type="entry name" value="TONB_DEPENDENT_REC_3"/>
    <property type="match status" value="1"/>
</dbReference>
<dbReference type="CDD" id="cd01347">
    <property type="entry name" value="ligand_gated_channel"/>
    <property type="match status" value="1"/>
</dbReference>
<dbReference type="InterPro" id="IPR039426">
    <property type="entry name" value="TonB-dep_rcpt-like"/>
</dbReference>
<evidence type="ECO:0000256" key="11">
    <source>
        <dbReference type="RuleBase" id="RU003357"/>
    </source>
</evidence>
<dbReference type="InterPro" id="IPR012910">
    <property type="entry name" value="Plug_dom"/>
</dbReference>
<keyword evidence="9 10" id="KW-0998">Cell outer membrane</keyword>
<dbReference type="SUPFAM" id="SSF56935">
    <property type="entry name" value="Porins"/>
    <property type="match status" value="1"/>
</dbReference>
<name>A0A077AVW7_9PROT</name>
<keyword evidence="4 10" id="KW-0812">Transmembrane</keyword>
<evidence type="ECO:0000256" key="10">
    <source>
        <dbReference type="PROSITE-ProRule" id="PRU01360"/>
    </source>
</evidence>
<accession>A0A077AVW7</accession>
<dbReference type="PANTHER" id="PTHR30069:SF29">
    <property type="entry name" value="HEMOGLOBIN AND HEMOGLOBIN-HAPTOGLOBIN-BINDING PROTEIN 1-RELATED"/>
    <property type="match status" value="1"/>
</dbReference>
<organism evidence="15 16">
    <name type="scientific">Candidatus Odyssella acanthamoebae</name>
    <dbReference type="NCBI Taxonomy" id="91604"/>
    <lineage>
        <taxon>Bacteria</taxon>
        <taxon>Pseudomonadati</taxon>
        <taxon>Pseudomonadota</taxon>
        <taxon>Alphaproteobacteria</taxon>
        <taxon>Holosporales</taxon>
        <taxon>Candidatus Paracaedibacteraceae</taxon>
        <taxon>Candidatus Odyssella</taxon>
    </lineage>
</organism>
<dbReference type="GO" id="GO:0015344">
    <property type="term" value="F:siderophore uptake transmembrane transporter activity"/>
    <property type="evidence" value="ECO:0007669"/>
    <property type="project" value="TreeGrafter"/>
</dbReference>
<dbReference type="Proteomes" id="UP000028926">
    <property type="component" value="Chromosome"/>
</dbReference>
<dbReference type="GO" id="GO:0044718">
    <property type="term" value="P:siderophore transmembrane transport"/>
    <property type="evidence" value="ECO:0007669"/>
    <property type="project" value="TreeGrafter"/>
</dbReference>
<dbReference type="InterPro" id="IPR000531">
    <property type="entry name" value="Beta-barrel_TonB"/>
</dbReference>
<keyword evidence="7 10" id="KW-0472">Membrane</keyword>
<dbReference type="PANTHER" id="PTHR30069">
    <property type="entry name" value="TONB-DEPENDENT OUTER MEMBRANE RECEPTOR"/>
    <property type="match status" value="1"/>
</dbReference>
<feature type="domain" description="TonB-dependent receptor-like beta-barrel" evidence="13">
    <location>
        <begin position="170"/>
        <end position="581"/>
    </location>
</feature>
<evidence type="ECO:0000256" key="8">
    <source>
        <dbReference type="ARBA" id="ARBA00023170"/>
    </source>
</evidence>
<protein>
    <recommendedName>
        <fullName evidence="17">TonB-dependent receptor plug domain-containing protein</fullName>
    </recommendedName>
</protein>
<keyword evidence="8" id="KW-0675">Receptor</keyword>
<comment type="subcellular location">
    <subcellularLocation>
        <location evidence="1 10">Cell outer membrane</location>
        <topology evidence="1 10">Multi-pass membrane protein</topology>
    </subcellularLocation>
</comment>
<evidence type="ECO:0000256" key="4">
    <source>
        <dbReference type="ARBA" id="ARBA00022692"/>
    </source>
</evidence>
<dbReference type="InterPro" id="IPR037066">
    <property type="entry name" value="Plug_dom_sf"/>
</dbReference>
<keyword evidence="3 10" id="KW-1134">Transmembrane beta strand</keyword>
<proteinExistence type="inferred from homology"/>
<dbReference type="RefSeq" id="WP_038464321.1">
    <property type="nucleotide sequence ID" value="NZ_CP008941.1"/>
</dbReference>
<reference evidence="15 16" key="1">
    <citation type="submission" date="2014-07" db="EMBL/GenBank/DDBJ databases">
        <title>Comparative genomic insights into amoeba endosymbionts belonging to the families of Holosporaceae and Candidatus Midichloriaceae within Rickettsiales.</title>
        <authorList>
            <person name="Wang Z."/>
            <person name="Wu M."/>
        </authorList>
    </citation>
    <scope>NUCLEOTIDE SEQUENCE [LARGE SCALE GENOMIC DNA]</scope>
    <source>
        <strain evidence="15">PRA3</strain>
    </source>
</reference>
<evidence type="ECO:0000256" key="3">
    <source>
        <dbReference type="ARBA" id="ARBA00022452"/>
    </source>
</evidence>
<dbReference type="InterPro" id="IPR036942">
    <property type="entry name" value="Beta-barrel_TonB_sf"/>
</dbReference>
<dbReference type="Gene3D" id="2.40.170.20">
    <property type="entry name" value="TonB-dependent receptor, beta-barrel domain"/>
    <property type="match status" value="1"/>
</dbReference>
<keyword evidence="5 12" id="KW-0732">Signal</keyword>
<dbReference type="GO" id="GO:0009279">
    <property type="term" value="C:cell outer membrane"/>
    <property type="evidence" value="ECO:0007669"/>
    <property type="project" value="UniProtKB-SubCell"/>
</dbReference>
<comment type="similarity">
    <text evidence="10 11">Belongs to the TonB-dependent receptor family.</text>
</comment>
<dbReference type="STRING" id="91604.ID47_04700"/>
<feature type="chain" id="PRO_5001717040" description="TonB-dependent receptor plug domain-containing protein" evidence="12">
    <location>
        <begin position="18"/>
        <end position="609"/>
    </location>
</feature>
<gene>
    <name evidence="15" type="ORF">ID47_04700</name>
</gene>
<evidence type="ECO:0000256" key="5">
    <source>
        <dbReference type="ARBA" id="ARBA00022729"/>
    </source>
</evidence>
<evidence type="ECO:0000256" key="12">
    <source>
        <dbReference type="SAM" id="SignalP"/>
    </source>
</evidence>
<feature type="signal peptide" evidence="12">
    <location>
        <begin position="1"/>
        <end position="17"/>
    </location>
</feature>
<feature type="domain" description="TonB-dependent receptor plug" evidence="14">
    <location>
        <begin position="40"/>
        <end position="142"/>
    </location>
</feature>